<dbReference type="Pfam" id="PF17917">
    <property type="entry name" value="RT_RNaseH"/>
    <property type="match status" value="1"/>
</dbReference>
<organism evidence="9 10">
    <name type="scientific">Phytophthora fragariaefolia</name>
    <dbReference type="NCBI Taxonomy" id="1490495"/>
    <lineage>
        <taxon>Eukaryota</taxon>
        <taxon>Sar</taxon>
        <taxon>Stramenopiles</taxon>
        <taxon>Oomycota</taxon>
        <taxon>Peronosporomycetes</taxon>
        <taxon>Peronosporales</taxon>
        <taxon>Peronosporaceae</taxon>
        <taxon>Phytophthora</taxon>
    </lineage>
</organism>
<evidence type="ECO:0000313" key="9">
    <source>
        <dbReference type="EMBL" id="GMF41525.1"/>
    </source>
</evidence>
<keyword evidence="6" id="KW-0695">RNA-directed DNA polymerase</keyword>
<dbReference type="InterPro" id="IPR050951">
    <property type="entry name" value="Retrovirus_Pol_polyprotein"/>
</dbReference>
<dbReference type="GO" id="GO:0016787">
    <property type="term" value="F:hydrolase activity"/>
    <property type="evidence" value="ECO:0007669"/>
    <property type="project" value="UniProtKB-KW"/>
</dbReference>
<feature type="compositionally biased region" description="Basic and acidic residues" evidence="7">
    <location>
        <begin position="218"/>
        <end position="232"/>
    </location>
</feature>
<sequence length="454" mass="50992">MATTNFEAIDTVAIALLASEAPDLPSLSETATLVPPPSSMKQGQAPPHELFRKTKARKQPYQFELPDDCPSQIKPDIERLVKLATNHSKTPPRLAYPWARQMAWSDPQEYPTLTWCIGDPYRGDEDGYRSIPELLDQSQELDPTRPKHLRLWAEDLGRIAIGISSAAPPNAPWVGNKPSGLWKRLLSDPALHADQVKITKQLRAGTYACPGEAKSYKSFEHREDDSDLEDKTGLFTVLPPMPAVDGGFPVASPDEEQERDDDEEAEDELEEKRRADEFDNGDHDEDQDDDHDDARDDGKHVSDGKKNDAGVSSKSKHPDRSKPFVIIPHANQWAACAVLGHVHDGVIQPVRFKWRVLNDAELRYHIAEKEALAVIRVLQVFKTLVEGCPLIVEIQYSVLKWMIKSKAVDGRTLPWGVAQSHYDLDIRKVQRDEDGLTAILGAHPESTWTRWPKI</sequence>
<keyword evidence="4" id="KW-0255">Endonuclease</keyword>
<gene>
    <name evidence="9" type="ORF">Pfra01_001320000</name>
</gene>
<dbReference type="OrthoDB" id="121571at2759"/>
<evidence type="ECO:0000256" key="4">
    <source>
        <dbReference type="ARBA" id="ARBA00022759"/>
    </source>
</evidence>
<comment type="caution">
    <text evidence="9">The sequence shown here is derived from an EMBL/GenBank/DDBJ whole genome shotgun (WGS) entry which is preliminary data.</text>
</comment>
<evidence type="ECO:0000256" key="3">
    <source>
        <dbReference type="ARBA" id="ARBA00022722"/>
    </source>
</evidence>
<evidence type="ECO:0000256" key="5">
    <source>
        <dbReference type="ARBA" id="ARBA00022801"/>
    </source>
</evidence>
<dbReference type="GO" id="GO:0004519">
    <property type="term" value="F:endonuclease activity"/>
    <property type="evidence" value="ECO:0007669"/>
    <property type="project" value="UniProtKB-KW"/>
</dbReference>
<reference evidence="9" key="1">
    <citation type="submission" date="2023-04" db="EMBL/GenBank/DDBJ databases">
        <title>Phytophthora fragariaefolia NBRC 109709.</title>
        <authorList>
            <person name="Ichikawa N."/>
            <person name="Sato H."/>
            <person name="Tonouchi N."/>
        </authorList>
    </citation>
    <scope>NUCLEOTIDE SEQUENCE</scope>
    <source>
        <strain evidence="9">NBRC 109709</strain>
    </source>
</reference>
<protein>
    <submittedName>
        <fullName evidence="9">Unnamed protein product</fullName>
    </submittedName>
</protein>
<name>A0A9W6XMU2_9STRA</name>
<evidence type="ECO:0000256" key="2">
    <source>
        <dbReference type="ARBA" id="ARBA00022695"/>
    </source>
</evidence>
<feature type="compositionally biased region" description="Basic and acidic residues" evidence="7">
    <location>
        <begin position="292"/>
        <end position="308"/>
    </location>
</feature>
<evidence type="ECO:0000256" key="6">
    <source>
        <dbReference type="ARBA" id="ARBA00022918"/>
    </source>
</evidence>
<dbReference type="PANTHER" id="PTHR37984:SF5">
    <property type="entry name" value="PROTEIN NYNRIN-LIKE"/>
    <property type="match status" value="1"/>
</dbReference>
<keyword evidence="5" id="KW-0378">Hydrolase</keyword>
<dbReference type="SUPFAM" id="SSF56672">
    <property type="entry name" value="DNA/RNA polymerases"/>
    <property type="match status" value="1"/>
</dbReference>
<keyword evidence="2" id="KW-0548">Nucleotidyltransferase</keyword>
<feature type="region of interest" description="Disordered" evidence="7">
    <location>
        <begin position="218"/>
        <end position="322"/>
    </location>
</feature>
<dbReference type="GO" id="GO:0003964">
    <property type="term" value="F:RNA-directed DNA polymerase activity"/>
    <property type="evidence" value="ECO:0007669"/>
    <property type="project" value="UniProtKB-KW"/>
</dbReference>
<feature type="compositionally biased region" description="Basic and acidic residues" evidence="7">
    <location>
        <begin position="270"/>
        <end position="281"/>
    </location>
</feature>
<dbReference type="Proteomes" id="UP001165121">
    <property type="component" value="Unassembled WGS sequence"/>
</dbReference>
<feature type="compositionally biased region" description="Acidic residues" evidence="7">
    <location>
        <begin position="282"/>
        <end position="291"/>
    </location>
</feature>
<keyword evidence="10" id="KW-1185">Reference proteome</keyword>
<dbReference type="PANTHER" id="PTHR37984">
    <property type="entry name" value="PROTEIN CBG26694"/>
    <property type="match status" value="1"/>
</dbReference>
<dbReference type="InterPro" id="IPR043502">
    <property type="entry name" value="DNA/RNA_pol_sf"/>
</dbReference>
<feature type="compositionally biased region" description="Acidic residues" evidence="7">
    <location>
        <begin position="253"/>
        <end position="269"/>
    </location>
</feature>
<evidence type="ECO:0000259" key="8">
    <source>
        <dbReference type="Pfam" id="PF17917"/>
    </source>
</evidence>
<accession>A0A9W6XMU2</accession>
<keyword evidence="3" id="KW-0540">Nuclease</keyword>
<feature type="region of interest" description="Disordered" evidence="7">
    <location>
        <begin position="27"/>
        <end position="46"/>
    </location>
</feature>
<feature type="domain" description="Reverse transcriptase RNase H-like" evidence="8">
    <location>
        <begin position="319"/>
        <end position="418"/>
    </location>
</feature>
<proteinExistence type="predicted"/>
<evidence type="ECO:0000256" key="7">
    <source>
        <dbReference type="SAM" id="MobiDB-lite"/>
    </source>
</evidence>
<dbReference type="AlphaFoldDB" id="A0A9W6XMU2"/>
<dbReference type="InterPro" id="IPR041373">
    <property type="entry name" value="RT_RNaseH"/>
</dbReference>
<evidence type="ECO:0000256" key="1">
    <source>
        <dbReference type="ARBA" id="ARBA00022679"/>
    </source>
</evidence>
<evidence type="ECO:0000313" key="10">
    <source>
        <dbReference type="Proteomes" id="UP001165121"/>
    </source>
</evidence>
<dbReference type="EMBL" id="BSXT01001344">
    <property type="protein sequence ID" value="GMF41525.1"/>
    <property type="molecule type" value="Genomic_DNA"/>
</dbReference>
<keyword evidence="1" id="KW-0808">Transferase</keyword>